<dbReference type="Proteomes" id="UP000239907">
    <property type="component" value="Unassembled WGS sequence"/>
</dbReference>
<feature type="compositionally biased region" description="Basic and acidic residues" evidence="1">
    <location>
        <begin position="114"/>
        <end position="130"/>
    </location>
</feature>
<feature type="transmembrane region" description="Helical" evidence="2">
    <location>
        <begin position="91"/>
        <end position="110"/>
    </location>
</feature>
<dbReference type="AlphaFoldDB" id="A0A2S7U1U1"/>
<feature type="region of interest" description="Disordered" evidence="1">
    <location>
        <begin position="50"/>
        <end position="82"/>
    </location>
</feature>
<evidence type="ECO:0000313" key="3">
    <source>
        <dbReference type="EMBL" id="PQJ28966.1"/>
    </source>
</evidence>
<evidence type="ECO:0000256" key="2">
    <source>
        <dbReference type="SAM" id="Phobius"/>
    </source>
</evidence>
<keyword evidence="4" id="KW-1185">Reference proteome</keyword>
<accession>A0A2S7U1U1</accession>
<keyword evidence="2" id="KW-0812">Transmembrane</keyword>
<comment type="caution">
    <text evidence="3">The sequence shown here is derived from an EMBL/GenBank/DDBJ whole genome shotgun (WGS) entry which is preliminary data.</text>
</comment>
<keyword evidence="2" id="KW-1133">Transmembrane helix</keyword>
<evidence type="ECO:0000313" key="4">
    <source>
        <dbReference type="Proteomes" id="UP000239907"/>
    </source>
</evidence>
<dbReference type="EMBL" id="MQWA01000001">
    <property type="protein sequence ID" value="PQJ28966.1"/>
    <property type="molecule type" value="Genomic_DNA"/>
</dbReference>
<organism evidence="3 4">
    <name type="scientific">Rubritalea profundi</name>
    <dbReference type="NCBI Taxonomy" id="1658618"/>
    <lineage>
        <taxon>Bacteria</taxon>
        <taxon>Pseudomonadati</taxon>
        <taxon>Verrucomicrobiota</taxon>
        <taxon>Verrucomicrobiia</taxon>
        <taxon>Verrucomicrobiales</taxon>
        <taxon>Rubritaleaceae</taxon>
        <taxon>Rubritalea</taxon>
    </lineage>
</organism>
<protein>
    <recommendedName>
        <fullName evidence="5">Zinc finger/thioredoxin putative domain-containing protein</fullName>
    </recommendedName>
</protein>
<evidence type="ECO:0008006" key="5">
    <source>
        <dbReference type="Google" id="ProtNLM"/>
    </source>
</evidence>
<gene>
    <name evidence="3" type="ORF">BSZ32_11015</name>
</gene>
<name>A0A2S7U1U1_9BACT</name>
<proteinExistence type="predicted"/>
<reference evidence="3 4" key="1">
    <citation type="submission" date="2016-12" db="EMBL/GenBank/DDBJ databases">
        <title>Study of bacterial adaptation to deep sea.</title>
        <authorList>
            <person name="Song J."/>
            <person name="Yoshizawa S."/>
            <person name="Kogure K."/>
        </authorList>
    </citation>
    <scope>NUCLEOTIDE SEQUENCE [LARGE SCALE GENOMIC DNA]</scope>
    <source>
        <strain evidence="3 4">SAORIC-165</strain>
    </source>
</reference>
<dbReference type="RefSeq" id="WP_105043457.1">
    <property type="nucleotide sequence ID" value="NZ_MQWA01000001.1"/>
</dbReference>
<feature type="region of interest" description="Disordered" evidence="1">
    <location>
        <begin position="114"/>
        <end position="175"/>
    </location>
</feature>
<sequence>MIERIEVKAVKEEAIRATCPICDFGVEVPHEMNGRKGQCASCDHKFIIGTSPSTKSSKQKPKANKPDSKDEVDPLAQAEEEIPRDRKRSEFYRLTALTAVLLILVVIAYFTSPHEDGKQDPKPKVARTPEPKSVVKTPGSTVSPEAGPFELVASKAPDKTADPPVTPQPEDPAPINALVTPLVKEPAPLDDRKSRFTRSLKPQTILWHTPRALPTMSWLNSVHTRNASCG</sequence>
<keyword evidence="2" id="KW-0472">Membrane</keyword>
<evidence type="ECO:0000256" key="1">
    <source>
        <dbReference type="SAM" id="MobiDB-lite"/>
    </source>
</evidence>